<dbReference type="PANTHER" id="PTHR11972:SF196">
    <property type="entry name" value="FAD-BINDING FR-TYPE DOMAIN-CONTAINING PROTEIN"/>
    <property type="match status" value="1"/>
</dbReference>
<feature type="transmembrane region" description="Helical" evidence="17">
    <location>
        <begin position="233"/>
        <end position="253"/>
    </location>
</feature>
<dbReference type="InterPro" id="IPR039261">
    <property type="entry name" value="FNR_nucleotide-bd"/>
</dbReference>
<keyword evidence="5" id="KW-0285">Flavoprotein</keyword>
<keyword evidence="14 17" id="KW-0472">Membrane</keyword>
<feature type="transmembrane region" description="Helical" evidence="17">
    <location>
        <begin position="480"/>
        <end position="505"/>
    </location>
</feature>
<evidence type="ECO:0000256" key="8">
    <source>
        <dbReference type="ARBA" id="ARBA00022827"/>
    </source>
</evidence>
<organism evidence="19 20">
    <name type="scientific">Turnera subulata</name>
    <dbReference type="NCBI Taxonomy" id="218843"/>
    <lineage>
        <taxon>Eukaryota</taxon>
        <taxon>Viridiplantae</taxon>
        <taxon>Streptophyta</taxon>
        <taxon>Embryophyta</taxon>
        <taxon>Tracheophyta</taxon>
        <taxon>Spermatophyta</taxon>
        <taxon>Magnoliopsida</taxon>
        <taxon>eudicotyledons</taxon>
        <taxon>Gunneridae</taxon>
        <taxon>Pentapetalae</taxon>
        <taxon>rosids</taxon>
        <taxon>fabids</taxon>
        <taxon>Malpighiales</taxon>
        <taxon>Passifloraceae</taxon>
        <taxon>Turnera</taxon>
    </lineage>
</organism>
<keyword evidence="12" id="KW-0408">Iron</keyword>
<keyword evidence="8" id="KW-0274">FAD</keyword>
<evidence type="ECO:0000256" key="17">
    <source>
        <dbReference type="SAM" id="Phobius"/>
    </source>
</evidence>
<dbReference type="SFLD" id="SFLDG01168">
    <property type="entry name" value="Ferric_reductase_subgroup_(FRE"/>
    <property type="match status" value="1"/>
</dbReference>
<dbReference type="Proteomes" id="UP001141552">
    <property type="component" value="Unassembled WGS sequence"/>
</dbReference>
<dbReference type="EC" id="1.16.1.7" evidence="16"/>
<dbReference type="FunFam" id="3.40.50.80:FF:000039">
    <property type="entry name" value="Ferric reduction oxidase 3"/>
    <property type="match status" value="1"/>
</dbReference>
<keyword evidence="4" id="KW-0813">Transport</keyword>
<comment type="similarity">
    <text evidence="3">Belongs to the ferric reductase (FRE) family.</text>
</comment>
<gene>
    <name evidence="19" type="ORF">Tsubulata_018365</name>
</gene>
<dbReference type="EMBL" id="JAKUCV010004748">
    <property type="protein sequence ID" value="KAJ4834225.1"/>
    <property type="molecule type" value="Genomic_DNA"/>
</dbReference>
<keyword evidence="10 17" id="KW-1133">Transmembrane helix</keyword>
<dbReference type="PANTHER" id="PTHR11972">
    <property type="entry name" value="NADPH OXIDASE"/>
    <property type="match status" value="1"/>
</dbReference>
<dbReference type="InterPro" id="IPR050369">
    <property type="entry name" value="RBOH/FRE"/>
</dbReference>
<dbReference type="InterPro" id="IPR013112">
    <property type="entry name" value="FAD-bd_8"/>
</dbReference>
<feature type="transmembrane region" description="Helical" evidence="17">
    <location>
        <begin position="629"/>
        <end position="649"/>
    </location>
</feature>
<dbReference type="SFLD" id="SFLDS00052">
    <property type="entry name" value="Ferric_Reductase_Domain"/>
    <property type="match status" value="2"/>
</dbReference>
<reference evidence="19" key="1">
    <citation type="submission" date="2022-02" db="EMBL/GenBank/DDBJ databases">
        <authorList>
            <person name="Henning P.M."/>
            <person name="McCubbin A.G."/>
            <person name="Shore J.S."/>
        </authorList>
    </citation>
    <scope>NUCLEOTIDE SEQUENCE</scope>
    <source>
        <strain evidence="19">F60SS</strain>
        <tissue evidence="19">Leaves</tissue>
    </source>
</reference>
<dbReference type="SUPFAM" id="SSF52343">
    <property type="entry name" value="Ferredoxin reductase-like, C-terminal NADP-linked domain"/>
    <property type="match status" value="2"/>
</dbReference>
<comment type="subcellular location">
    <subcellularLocation>
        <location evidence="2">Membrane</location>
        <topology evidence="2">Multi-pass membrane protein</topology>
    </subcellularLocation>
</comment>
<dbReference type="AlphaFoldDB" id="A0A9Q0JAZ9"/>
<comment type="catalytic activity">
    <reaction evidence="15">
        <text>2 a Fe(II)-siderophore + NAD(+) + H(+) = 2 a Fe(III)-siderophore + NADH</text>
        <dbReference type="Rhea" id="RHEA:15061"/>
        <dbReference type="Rhea" id="RHEA-COMP:11342"/>
        <dbReference type="Rhea" id="RHEA-COMP:11344"/>
        <dbReference type="ChEBI" id="CHEBI:15378"/>
        <dbReference type="ChEBI" id="CHEBI:29033"/>
        <dbReference type="ChEBI" id="CHEBI:29034"/>
        <dbReference type="ChEBI" id="CHEBI:57540"/>
        <dbReference type="ChEBI" id="CHEBI:57945"/>
        <dbReference type="EC" id="1.16.1.7"/>
    </reaction>
</comment>
<dbReference type="GO" id="GO:0005886">
    <property type="term" value="C:plasma membrane"/>
    <property type="evidence" value="ECO:0007669"/>
    <property type="project" value="TreeGrafter"/>
</dbReference>
<evidence type="ECO:0000256" key="3">
    <source>
        <dbReference type="ARBA" id="ARBA00006278"/>
    </source>
</evidence>
<evidence type="ECO:0000256" key="6">
    <source>
        <dbReference type="ARBA" id="ARBA00022692"/>
    </source>
</evidence>
<dbReference type="PROSITE" id="PS51384">
    <property type="entry name" value="FAD_FR"/>
    <property type="match status" value="1"/>
</dbReference>
<sequence>MACMEMDKKSHSDGKILVPYTAMALAISFVICKTGTYLATISKIEGGSLPAITAIVVFFAVLGASGSIWNVINTAPRFGKLFRFDLKLLLLASNANIGGPTTACGMATAKGWGSLVVPGILAGIFGVAMATFLGIGFGNKIGGPSSKRWQAKFRSVSLRLGYIGNICWAFLFFPVTRGSSVLPLVGLTSESSIKYHIWLGHISMVLFAAHTIGFIIYWGMTNQLALMLEWSKTWVSNVAGEIATVFALAMWITSFNRIRRKMFEIFFYTHHLYILYIIFYALHVGAAYFCMILPGIFLFIVDRYLRFLQSQRRARLVSARILPCSSIELSFSKSRGSGISPFISIIREIIFQSAKPNAQVPQLLLICAFKNTADLAVLEFLLPVNGPPPNDISKLQLQIEAYITREEERTMTDTEKLVQTIWFKPNPSDSPIYGNLGPHNWLWLGAIIASSFIMFLLLLGIVSRYYIYPIDHNTDELYHFSYFVLWDMFLACACIFIASNVAFFLSKKGINDTEGKQIQNLEVPTPTASPASWFHDTERELGCLPHQSLVQATKVAKICSSSWANNLHFESISFNCSIYLHLGKKCVDDNKSNRFGSWKRTALVRGPLGIVSWVELSFLAMWLVKLKSAGLALGLVGNVCLAFIFFPVARGSSILQFVGLTSEASIKYHIWLGHITMSFFTAHGLCYMIMLQWDKYYVSIVAGEISLGAGLIMWATSVTRIRRKIFELFLYSHYLYIVFFVFYVFHVGFSDACFVLPGFYVFLIDRYLRTLQSQQKVRLVSTRVLPCEIVELNFSKSPGLSYTPLSILFINLPGISKLQWHPFTITSSSAMDREQLSLYDKLSSPSLANRLEASVEGPYGPSTTNIMRYDMLFLISGGSGITPFISMIRELISTASKADVRTPKVLLVCAFKKSSQLTTLELLLPVSGTPYDISRLQLQIEAYVTKDEELPPDNQKLIRTIMFNPDPSDVPVSAVLGPNSWLWLGAIISASCVTFLLLIGLLSRFYIYPIDHNTGEKYPMAAKAALSMFFLCVSISVTASAAFLWNKKQNARDMRQINKNMDNQASKTSSETELESLPGQSLVHATYLSNWSK</sequence>
<dbReference type="InterPro" id="IPR000778">
    <property type="entry name" value="Cyt_b245_heavy_chain"/>
</dbReference>
<reference evidence="19" key="2">
    <citation type="journal article" date="2023" name="Plants (Basel)">
        <title>Annotation of the Turnera subulata (Passifloraceae) Draft Genome Reveals the S-Locus Evolved after the Divergence of Turneroideae from Passifloroideae in a Stepwise Manner.</title>
        <authorList>
            <person name="Henning P.M."/>
            <person name="Roalson E.H."/>
            <person name="Mir W."/>
            <person name="McCubbin A.G."/>
            <person name="Shore J.S."/>
        </authorList>
    </citation>
    <scope>NUCLEOTIDE SEQUENCE</scope>
    <source>
        <strain evidence="19">F60SS</strain>
    </source>
</reference>
<proteinExistence type="inferred from homology"/>
<accession>A0A9Q0JAZ9</accession>
<dbReference type="InterPro" id="IPR008537">
    <property type="entry name" value="DUF819"/>
</dbReference>
<feature type="transmembrane region" description="Helical" evidence="17">
    <location>
        <begin position="195"/>
        <end position="221"/>
    </location>
</feature>
<feature type="transmembrane region" description="Helical" evidence="17">
    <location>
        <begin position="670"/>
        <end position="690"/>
    </location>
</feature>
<dbReference type="Pfam" id="PF01794">
    <property type="entry name" value="Ferric_reduct"/>
    <property type="match status" value="2"/>
</dbReference>
<comment type="cofactor">
    <cofactor evidence="1">
        <name>FAD</name>
        <dbReference type="ChEBI" id="CHEBI:57692"/>
    </cofactor>
</comment>
<keyword evidence="6 17" id="KW-0812">Transmembrane</keyword>
<dbReference type="Pfam" id="PF08030">
    <property type="entry name" value="NAD_binding_6"/>
    <property type="match status" value="2"/>
</dbReference>
<feature type="transmembrane region" description="Helical" evidence="17">
    <location>
        <begin position="51"/>
        <end position="72"/>
    </location>
</feature>
<feature type="domain" description="FAD-binding FR-type" evidence="18">
    <location>
        <begin position="772"/>
        <end position="903"/>
    </location>
</feature>
<dbReference type="OrthoDB" id="167398at2759"/>
<evidence type="ECO:0000256" key="9">
    <source>
        <dbReference type="ARBA" id="ARBA00022982"/>
    </source>
</evidence>
<feature type="transmembrane region" description="Helical" evidence="17">
    <location>
        <begin position="156"/>
        <end position="175"/>
    </location>
</feature>
<protein>
    <recommendedName>
        <fullName evidence="16">ferric-chelate reductase (NADH)</fullName>
        <ecNumber evidence="16">1.16.1.7</ecNumber>
    </recommendedName>
</protein>
<dbReference type="PRINTS" id="PR00466">
    <property type="entry name" value="GP91PHOX"/>
</dbReference>
<comment type="caution">
    <text evidence="19">The sequence shown here is derived from an EMBL/GenBank/DDBJ whole genome shotgun (WGS) entry which is preliminary data.</text>
</comment>
<feature type="transmembrane region" description="Helical" evidence="17">
    <location>
        <begin position="696"/>
        <end position="716"/>
    </location>
</feature>
<dbReference type="GO" id="GO:0140618">
    <property type="term" value="F:ferric-chelate reductase (NADH) activity"/>
    <property type="evidence" value="ECO:0007669"/>
    <property type="project" value="UniProtKB-EC"/>
</dbReference>
<dbReference type="InterPro" id="IPR013130">
    <property type="entry name" value="Fe3_Rdtase_TM_dom"/>
</dbReference>
<evidence type="ECO:0000256" key="12">
    <source>
        <dbReference type="ARBA" id="ARBA00023004"/>
    </source>
</evidence>
<feature type="transmembrane region" description="Helical" evidence="17">
    <location>
        <begin position="273"/>
        <end position="301"/>
    </location>
</feature>
<feature type="transmembrane region" description="Helical" evidence="17">
    <location>
        <begin position="728"/>
        <end position="746"/>
    </location>
</feature>
<evidence type="ECO:0000256" key="1">
    <source>
        <dbReference type="ARBA" id="ARBA00001974"/>
    </source>
</evidence>
<evidence type="ECO:0000259" key="18">
    <source>
        <dbReference type="PROSITE" id="PS51384"/>
    </source>
</evidence>
<dbReference type="Pfam" id="PF05684">
    <property type="entry name" value="DUF819"/>
    <property type="match status" value="1"/>
</dbReference>
<evidence type="ECO:0000256" key="10">
    <source>
        <dbReference type="ARBA" id="ARBA00022989"/>
    </source>
</evidence>
<keyword evidence="13" id="KW-0406">Ion transport</keyword>
<evidence type="ECO:0000313" key="20">
    <source>
        <dbReference type="Proteomes" id="UP001141552"/>
    </source>
</evidence>
<keyword evidence="7" id="KW-0479">Metal-binding</keyword>
<dbReference type="Pfam" id="PF08022">
    <property type="entry name" value="FAD_binding_8"/>
    <property type="match status" value="1"/>
</dbReference>
<evidence type="ECO:0000256" key="4">
    <source>
        <dbReference type="ARBA" id="ARBA00022448"/>
    </source>
</evidence>
<evidence type="ECO:0000256" key="5">
    <source>
        <dbReference type="ARBA" id="ARBA00022630"/>
    </source>
</evidence>
<feature type="transmembrane region" description="Helical" evidence="17">
    <location>
        <begin position="602"/>
        <end position="623"/>
    </location>
</feature>
<dbReference type="InterPro" id="IPR017927">
    <property type="entry name" value="FAD-bd_FR_type"/>
</dbReference>
<feature type="transmembrane region" description="Helical" evidence="17">
    <location>
        <begin position="20"/>
        <end position="39"/>
    </location>
</feature>
<keyword evidence="11" id="KW-0560">Oxidoreductase</keyword>
<evidence type="ECO:0000256" key="15">
    <source>
        <dbReference type="ARBA" id="ARBA00050970"/>
    </source>
</evidence>
<dbReference type="InterPro" id="IPR013121">
    <property type="entry name" value="Fe_red_NAD-bd_6"/>
</dbReference>
<dbReference type="GO" id="GO:0006811">
    <property type="term" value="P:monoatomic ion transport"/>
    <property type="evidence" value="ECO:0007669"/>
    <property type="project" value="UniProtKB-KW"/>
</dbReference>
<feature type="transmembrane region" description="Helical" evidence="17">
    <location>
        <begin position="441"/>
        <end position="468"/>
    </location>
</feature>
<name>A0A9Q0JAZ9_9ROSI</name>
<dbReference type="CDD" id="cd06186">
    <property type="entry name" value="NOX_Duox_like_FAD_NADP"/>
    <property type="match status" value="1"/>
</dbReference>
<keyword evidence="20" id="KW-1185">Reference proteome</keyword>
<dbReference type="Gene3D" id="3.40.50.80">
    <property type="entry name" value="Nucleotide-binding domain of ferredoxin-NADP reductase (FNR) module"/>
    <property type="match status" value="1"/>
</dbReference>
<feature type="transmembrane region" description="Helical" evidence="17">
    <location>
        <begin position="115"/>
        <end position="135"/>
    </location>
</feature>
<feature type="transmembrane region" description="Helical" evidence="17">
    <location>
        <begin position="1026"/>
        <end position="1045"/>
    </location>
</feature>
<evidence type="ECO:0000256" key="16">
    <source>
        <dbReference type="ARBA" id="ARBA00066905"/>
    </source>
</evidence>
<keyword evidence="9" id="KW-0249">Electron transport</keyword>
<evidence type="ECO:0000256" key="11">
    <source>
        <dbReference type="ARBA" id="ARBA00023002"/>
    </source>
</evidence>
<evidence type="ECO:0000313" key="19">
    <source>
        <dbReference type="EMBL" id="KAJ4834225.1"/>
    </source>
</evidence>
<evidence type="ECO:0000256" key="13">
    <source>
        <dbReference type="ARBA" id="ARBA00023065"/>
    </source>
</evidence>
<dbReference type="GO" id="GO:0046872">
    <property type="term" value="F:metal ion binding"/>
    <property type="evidence" value="ECO:0007669"/>
    <property type="project" value="UniProtKB-KW"/>
</dbReference>
<evidence type="ECO:0000256" key="7">
    <source>
        <dbReference type="ARBA" id="ARBA00022723"/>
    </source>
</evidence>
<evidence type="ECO:0000256" key="14">
    <source>
        <dbReference type="ARBA" id="ARBA00023136"/>
    </source>
</evidence>
<evidence type="ECO:0000256" key="2">
    <source>
        <dbReference type="ARBA" id="ARBA00004141"/>
    </source>
</evidence>
<feature type="transmembrane region" description="Helical" evidence="17">
    <location>
        <begin position="981"/>
        <end position="1006"/>
    </location>
</feature>